<feature type="domain" description="FAD-binding PCMH-type" evidence="4">
    <location>
        <begin position="123"/>
        <end position="307"/>
    </location>
</feature>
<evidence type="ECO:0000259" key="4">
    <source>
        <dbReference type="PROSITE" id="PS51387"/>
    </source>
</evidence>
<dbReference type="InterPro" id="IPR016169">
    <property type="entry name" value="FAD-bd_PCMH_sub2"/>
</dbReference>
<dbReference type="PANTHER" id="PTHR13878">
    <property type="entry name" value="GULONOLACTONE OXIDASE"/>
    <property type="match status" value="1"/>
</dbReference>
<evidence type="ECO:0000256" key="3">
    <source>
        <dbReference type="SAM" id="SignalP"/>
    </source>
</evidence>
<dbReference type="SUPFAM" id="SSF56176">
    <property type="entry name" value="FAD-binding/transporter-associated domain-like"/>
    <property type="match status" value="1"/>
</dbReference>
<dbReference type="PANTHER" id="PTHR13878:SF91">
    <property type="entry name" value="FAD BINDING DOMAIN PROTEIN (AFU_ORTHOLOGUE AFUA_6G12070)-RELATED"/>
    <property type="match status" value="1"/>
</dbReference>
<dbReference type="Pfam" id="PF01565">
    <property type="entry name" value="FAD_binding_4"/>
    <property type="match status" value="1"/>
</dbReference>
<gene>
    <name evidence="5" type="ORF">FB45DRAFT_1021951</name>
</gene>
<sequence length="578" mass="62604">MVFLSSTWLILALYTLTTSAASVATIPQSAWTQLNSTVGGRLVRGIPYARPCFARVGPGVSGSKNGAACAVVQADYVNNLDLTAQFGTYINTQWETCQSTNEKCLLDYKNSTNPVPMEGVCSQGSIPDYGINVVNPSDVTAGFQFSKKWGIPVVVKNTGHDYKGHSGGPGTLAIWVGNIKGITHNPVFIPTGCPKSTTPKNGVTFGAGVVYNDLVNFADANKLTIPAGGDVSVGPAGGYPQGGGHGMLSNVFGLAADRVLEMEVVTPRGDHLIANECQNTDLFWAMRGGGGGTFGVVLKLTSLAFPATQVNAVFGTVDPTVPGNLLKFFQFMTDNALDYAKQGWGYYLYPSLPGIALANTILSPAEAKASMAPLMNLLMHNMTGSTWEMTLEPNYKTYYPKYVTRVPVPNGFAMTTASRLIPVSVFESASQRAQLAQAMTSIKDEAPVAIAFGVAPFYHGNNHDTSVSPAWYDSLWHLAVADTWNYDADTKDLTEIYSNLSTAIDPFRKLAPNSGAYLNEADVYEPDWQQSFWGENYPRLLSIKNKYDPDHLLDCWQCVGWLGPKDDRYKCYIHIEGY</sequence>
<dbReference type="GO" id="GO:0016491">
    <property type="term" value="F:oxidoreductase activity"/>
    <property type="evidence" value="ECO:0007669"/>
    <property type="project" value="UniProtKB-KW"/>
</dbReference>
<accession>A0AAD7FSU5</accession>
<dbReference type="InterPro" id="IPR006094">
    <property type="entry name" value="Oxid_FAD_bind_N"/>
</dbReference>
<evidence type="ECO:0000256" key="2">
    <source>
        <dbReference type="ARBA" id="ARBA00023002"/>
    </source>
</evidence>
<dbReference type="Proteomes" id="UP001221142">
    <property type="component" value="Unassembled WGS sequence"/>
</dbReference>
<dbReference type="AlphaFoldDB" id="A0AAD7FSU5"/>
<organism evidence="5 6">
    <name type="scientific">Roridomyces roridus</name>
    <dbReference type="NCBI Taxonomy" id="1738132"/>
    <lineage>
        <taxon>Eukaryota</taxon>
        <taxon>Fungi</taxon>
        <taxon>Dikarya</taxon>
        <taxon>Basidiomycota</taxon>
        <taxon>Agaricomycotina</taxon>
        <taxon>Agaricomycetes</taxon>
        <taxon>Agaricomycetidae</taxon>
        <taxon>Agaricales</taxon>
        <taxon>Marasmiineae</taxon>
        <taxon>Mycenaceae</taxon>
        <taxon>Roridomyces</taxon>
    </lineage>
</organism>
<evidence type="ECO:0000313" key="5">
    <source>
        <dbReference type="EMBL" id="KAJ7641178.1"/>
    </source>
</evidence>
<feature type="chain" id="PRO_5041943206" evidence="3">
    <location>
        <begin position="21"/>
        <end position="578"/>
    </location>
</feature>
<protein>
    <submittedName>
        <fullName evidence="5">FAD-binding domain-containing protein</fullName>
    </submittedName>
</protein>
<dbReference type="InterPro" id="IPR012951">
    <property type="entry name" value="BBE"/>
</dbReference>
<keyword evidence="3" id="KW-0732">Signal</keyword>
<feature type="signal peptide" evidence="3">
    <location>
        <begin position="1"/>
        <end position="20"/>
    </location>
</feature>
<dbReference type="GO" id="GO:0071949">
    <property type="term" value="F:FAD binding"/>
    <property type="evidence" value="ECO:0007669"/>
    <property type="project" value="InterPro"/>
</dbReference>
<dbReference type="Gene3D" id="3.30.465.10">
    <property type="match status" value="2"/>
</dbReference>
<evidence type="ECO:0000313" key="6">
    <source>
        <dbReference type="Proteomes" id="UP001221142"/>
    </source>
</evidence>
<name>A0AAD7FSU5_9AGAR</name>
<proteinExistence type="inferred from homology"/>
<evidence type="ECO:0000256" key="1">
    <source>
        <dbReference type="ARBA" id="ARBA00005466"/>
    </source>
</evidence>
<comment type="caution">
    <text evidence="5">The sequence shown here is derived from an EMBL/GenBank/DDBJ whole genome shotgun (WGS) entry which is preliminary data.</text>
</comment>
<dbReference type="PROSITE" id="PS51387">
    <property type="entry name" value="FAD_PCMH"/>
    <property type="match status" value="1"/>
</dbReference>
<dbReference type="InterPro" id="IPR016166">
    <property type="entry name" value="FAD-bd_PCMH"/>
</dbReference>
<dbReference type="InterPro" id="IPR050432">
    <property type="entry name" value="FAD-linked_Oxidoreductases_BP"/>
</dbReference>
<reference evidence="5" key="1">
    <citation type="submission" date="2023-03" db="EMBL/GenBank/DDBJ databases">
        <title>Massive genome expansion in bonnet fungi (Mycena s.s.) driven by repeated elements and novel gene families across ecological guilds.</title>
        <authorList>
            <consortium name="Lawrence Berkeley National Laboratory"/>
            <person name="Harder C.B."/>
            <person name="Miyauchi S."/>
            <person name="Viragh M."/>
            <person name="Kuo A."/>
            <person name="Thoen E."/>
            <person name="Andreopoulos B."/>
            <person name="Lu D."/>
            <person name="Skrede I."/>
            <person name="Drula E."/>
            <person name="Henrissat B."/>
            <person name="Morin E."/>
            <person name="Kohler A."/>
            <person name="Barry K."/>
            <person name="LaButti K."/>
            <person name="Morin E."/>
            <person name="Salamov A."/>
            <person name="Lipzen A."/>
            <person name="Mereny Z."/>
            <person name="Hegedus B."/>
            <person name="Baldrian P."/>
            <person name="Stursova M."/>
            <person name="Weitz H."/>
            <person name="Taylor A."/>
            <person name="Grigoriev I.V."/>
            <person name="Nagy L.G."/>
            <person name="Martin F."/>
            <person name="Kauserud H."/>
        </authorList>
    </citation>
    <scope>NUCLEOTIDE SEQUENCE</scope>
    <source>
        <strain evidence="5">9284</strain>
    </source>
</reference>
<keyword evidence="2" id="KW-0560">Oxidoreductase</keyword>
<dbReference type="InterPro" id="IPR036318">
    <property type="entry name" value="FAD-bd_PCMH-like_sf"/>
</dbReference>
<dbReference type="EMBL" id="JARKIF010000004">
    <property type="protein sequence ID" value="KAJ7641178.1"/>
    <property type="molecule type" value="Genomic_DNA"/>
</dbReference>
<dbReference type="Pfam" id="PF08031">
    <property type="entry name" value="BBE"/>
    <property type="match status" value="1"/>
</dbReference>
<comment type="similarity">
    <text evidence="1">Belongs to the oxygen-dependent FAD-linked oxidoreductase family.</text>
</comment>
<keyword evidence="6" id="KW-1185">Reference proteome</keyword>